<reference evidence="1" key="2">
    <citation type="journal article" date="2015" name="Fish Shellfish Immunol.">
        <title>Early steps in the European eel (Anguilla anguilla)-Vibrio vulnificus interaction in the gills: Role of the RtxA13 toxin.</title>
        <authorList>
            <person name="Callol A."/>
            <person name="Pajuelo D."/>
            <person name="Ebbesson L."/>
            <person name="Teles M."/>
            <person name="MacKenzie S."/>
            <person name="Amaro C."/>
        </authorList>
    </citation>
    <scope>NUCLEOTIDE SEQUENCE</scope>
</reference>
<protein>
    <submittedName>
        <fullName evidence="1">Uncharacterized protein</fullName>
    </submittedName>
</protein>
<name>A0A0E9U5H5_ANGAN</name>
<reference evidence="1" key="1">
    <citation type="submission" date="2014-11" db="EMBL/GenBank/DDBJ databases">
        <authorList>
            <person name="Amaro Gonzalez C."/>
        </authorList>
    </citation>
    <scope>NUCLEOTIDE SEQUENCE</scope>
</reference>
<dbReference type="AlphaFoldDB" id="A0A0E9U5H5"/>
<evidence type="ECO:0000313" key="1">
    <source>
        <dbReference type="EMBL" id="JAH61169.1"/>
    </source>
</evidence>
<accession>A0A0E9U5H5</accession>
<sequence>MTFYGHFEKKKRTISITMPVGSIYIKVS</sequence>
<proteinExistence type="predicted"/>
<organism evidence="1">
    <name type="scientific">Anguilla anguilla</name>
    <name type="common">European freshwater eel</name>
    <name type="synonym">Muraena anguilla</name>
    <dbReference type="NCBI Taxonomy" id="7936"/>
    <lineage>
        <taxon>Eukaryota</taxon>
        <taxon>Metazoa</taxon>
        <taxon>Chordata</taxon>
        <taxon>Craniata</taxon>
        <taxon>Vertebrata</taxon>
        <taxon>Euteleostomi</taxon>
        <taxon>Actinopterygii</taxon>
        <taxon>Neopterygii</taxon>
        <taxon>Teleostei</taxon>
        <taxon>Anguilliformes</taxon>
        <taxon>Anguillidae</taxon>
        <taxon>Anguilla</taxon>
    </lineage>
</organism>
<dbReference type="EMBL" id="GBXM01047408">
    <property type="protein sequence ID" value="JAH61169.1"/>
    <property type="molecule type" value="Transcribed_RNA"/>
</dbReference>